<organism evidence="2 3">
    <name type="scientific">Conyzicola nivalis</name>
    <dbReference type="NCBI Taxonomy" id="1477021"/>
    <lineage>
        <taxon>Bacteria</taxon>
        <taxon>Bacillati</taxon>
        <taxon>Actinomycetota</taxon>
        <taxon>Actinomycetes</taxon>
        <taxon>Micrococcales</taxon>
        <taxon>Microbacteriaceae</taxon>
        <taxon>Conyzicola</taxon>
    </lineage>
</organism>
<dbReference type="EMBL" id="BMGB01000001">
    <property type="protein sequence ID" value="GGA95384.1"/>
    <property type="molecule type" value="Genomic_DNA"/>
</dbReference>
<protein>
    <recommendedName>
        <fullName evidence="1">N-acetyltransferase domain-containing protein</fullName>
    </recommendedName>
</protein>
<evidence type="ECO:0000313" key="3">
    <source>
        <dbReference type="Proteomes" id="UP000606922"/>
    </source>
</evidence>
<proteinExistence type="predicted"/>
<evidence type="ECO:0000313" key="2">
    <source>
        <dbReference type="EMBL" id="GGA95384.1"/>
    </source>
</evidence>
<feature type="domain" description="N-acetyltransferase" evidence="1">
    <location>
        <begin position="24"/>
        <end position="215"/>
    </location>
</feature>
<dbReference type="SUPFAM" id="SSF55729">
    <property type="entry name" value="Acyl-CoA N-acyltransferases (Nat)"/>
    <property type="match status" value="1"/>
</dbReference>
<dbReference type="GO" id="GO:0016747">
    <property type="term" value="F:acyltransferase activity, transferring groups other than amino-acyl groups"/>
    <property type="evidence" value="ECO:0007669"/>
    <property type="project" value="InterPro"/>
</dbReference>
<gene>
    <name evidence="2" type="ORF">GCM10010979_07260</name>
</gene>
<dbReference type="AlphaFoldDB" id="A0A916WFE9"/>
<comment type="caution">
    <text evidence="2">The sequence shown here is derived from an EMBL/GenBank/DDBJ whole genome shotgun (WGS) entry which is preliminary data.</text>
</comment>
<reference evidence="2" key="2">
    <citation type="submission" date="2020-09" db="EMBL/GenBank/DDBJ databases">
        <authorList>
            <person name="Sun Q."/>
            <person name="Zhou Y."/>
        </authorList>
    </citation>
    <scope>NUCLEOTIDE SEQUENCE</scope>
    <source>
        <strain evidence="2">CGMCC 1.12813</strain>
    </source>
</reference>
<dbReference type="InterPro" id="IPR016181">
    <property type="entry name" value="Acyl_CoA_acyltransferase"/>
</dbReference>
<evidence type="ECO:0000259" key="1">
    <source>
        <dbReference type="PROSITE" id="PS51186"/>
    </source>
</evidence>
<accession>A0A916WFE9</accession>
<reference evidence="2" key="1">
    <citation type="journal article" date="2014" name="Int. J. Syst. Evol. Microbiol.">
        <title>Complete genome sequence of Corynebacterium casei LMG S-19264T (=DSM 44701T), isolated from a smear-ripened cheese.</title>
        <authorList>
            <consortium name="US DOE Joint Genome Institute (JGI-PGF)"/>
            <person name="Walter F."/>
            <person name="Albersmeier A."/>
            <person name="Kalinowski J."/>
            <person name="Ruckert C."/>
        </authorList>
    </citation>
    <scope>NUCLEOTIDE SEQUENCE</scope>
    <source>
        <strain evidence="2">CGMCC 1.12813</strain>
    </source>
</reference>
<name>A0A916WFE9_9MICO</name>
<dbReference type="InterPro" id="IPR000182">
    <property type="entry name" value="GNAT_dom"/>
</dbReference>
<dbReference type="Pfam" id="PF00583">
    <property type="entry name" value="Acetyltransf_1"/>
    <property type="match status" value="1"/>
</dbReference>
<keyword evidence="3" id="KW-1185">Reference proteome</keyword>
<dbReference type="Gene3D" id="3.40.630.30">
    <property type="match status" value="1"/>
</dbReference>
<dbReference type="Proteomes" id="UP000606922">
    <property type="component" value="Unassembled WGS sequence"/>
</dbReference>
<sequence length="217" mass="23941">MDWRERAPILQHRCTLSPTLDFMIAIRSASEVPWADLERVFDTPGDPRTCWCQYFKVTGAEWEATAAKALAPRLREQTRRGDPTPGLIAYVDDEPAGWVAVEPRGNYPRLQRSRIVTTGSAQAWGDASVWSVVCFVVRRDFRRRGVSSRLLDAAVEHAKAGGARVVEGYPVDLAGITGSPAGSLYHGTVSMFEAAGFEEIAVPDPARRVMARVLADR</sequence>
<dbReference type="PROSITE" id="PS51186">
    <property type="entry name" value="GNAT"/>
    <property type="match status" value="1"/>
</dbReference>